<dbReference type="EMBL" id="AJWY01006997">
    <property type="protein sequence ID" value="EKC65291.1"/>
    <property type="molecule type" value="Genomic_DNA"/>
</dbReference>
<name>K1U190_9ZZZZ</name>
<dbReference type="Pfam" id="PF00953">
    <property type="entry name" value="Glycos_transf_4"/>
    <property type="match status" value="1"/>
</dbReference>
<feature type="transmembrane region" description="Helical" evidence="7">
    <location>
        <begin position="326"/>
        <end position="345"/>
    </location>
</feature>
<proteinExistence type="predicted"/>
<feature type="transmembrane region" description="Helical" evidence="7">
    <location>
        <begin position="130"/>
        <end position="153"/>
    </location>
</feature>
<dbReference type="PANTHER" id="PTHR22926:SF3">
    <property type="entry name" value="UNDECAPRENYL-PHOSPHATE ALPHA-N-ACETYLGLUCOSAMINYL 1-PHOSPHATE TRANSFERASE"/>
    <property type="match status" value="1"/>
</dbReference>
<dbReference type="InterPro" id="IPR018480">
    <property type="entry name" value="PNAcMuramoyl-5peptid_Trfase_CS"/>
</dbReference>
<comment type="caution">
    <text evidence="8">The sequence shown here is derived from an EMBL/GenBank/DDBJ whole genome shotgun (WGS) entry which is preliminary data.</text>
</comment>
<evidence type="ECO:0000256" key="3">
    <source>
        <dbReference type="ARBA" id="ARBA00022679"/>
    </source>
</evidence>
<accession>K1U190</accession>
<feature type="transmembrane region" description="Helical" evidence="7">
    <location>
        <begin position="46"/>
        <end position="66"/>
    </location>
</feature>
<feature type="transmembrane region" description="Helical" evidence="7">
    <location>
        <begin position="160"/>
        <end position="178"/>
    </location>
</feature>
<dbReference type="GO" id="GO:0016780">
    <property type="term" value="F:phosphotransferase activity, for other substituted phosphate groups"/>
    <property type="evidence" value="ECO:0007669"/>
    <property type="project" value="InterPro"/>
</dbReference>
<reference evidence="8" key="1">
    <citation type="journal article" date="2013" name="Environ. Microbiol.">
        <title>Microbiota from the distal guts of lean and obese adolescents exhibit partial functional redundancy besides clear differences in community structure.</title>
        <authorList>
            <person name="Ferrer M."/>
            <person name="Ruiz A."/>
            <person name="Lanza F."/>
            <person name="Haange S.B."/>
            <person name="Oberbach A."/>
            <person name="Till H."/>
            <person name="Bargiela R."/>
            <person name="Campoy C."/>
            <person name="Segura M.T."/>
            <person name="Richter M."/>
            <person name="von Bergen M."/>
            <person name="Seifert J."/>
            <person name="Suarez A."/>
        </authorList>
    </citation>
    <scope>NUCLEOTIDE SEQUENCE</scope>
</reference>
<keyword evidence="5 7" id="KW-1133">Transmembrane helix</keyword>
<keyword evidence="3 8" id="KW-0808">Transferase</keyword>
<dbReference type="PROSITE" id="PS01348">
    <property type="entry name" value="MRAY_2"/>
    <property type="match status" value="1"/>
</dbReference>
<evidence type="ECO:0000256" key="2">
    <source>
        <dbReference type="ARBA" id="ARBA00022475"/>
    </source>
</evidence>
<dbReference type="AlphaFoldDB" id="K1U190"/>
<keyword evidence="4 7" id="KW-0812">Transmembrane</keyword>
<evidence type="ECO:0000313" key="8">
    <source>
        <dbReference type="EMBL" id="EKC65291.1"/>
    </source>
</evidence>
<dbReference type="GO" id="GO:0044038">
    <property type="term" value="P:cell wall macromolecule biosynthetic process"/>
    <property type="evidence" value="ECO:0007669"/>
    <property type="project" value="TreeGrafter"/>
</dbReference>
<keyword evidence="2" id="KW-1003">Cell membrane</keyword>
<dbReference type="CDD" id="cd06853">
    <property type="entry name" value="GT_WecA_like"/>
    <property type="match status" value="1"/>
</dbReference>
<dbReference type="InterPro" id="IPR000715">
    <property type="entry name" value="Glycosyl_transferase_4"/>
</dbReference>
<evidence type="ECO:0000256" key="4">
    <source>
        <dbReference type="ARBA" id="ARBA00022692"/>
    </source>
</evidence>
<evidence type="ECO:0000256" key="5">
    <source>
        <dbReference type="ARBA" id="ARBA00022989"/>
    </source>
</evidence>
<sequence>MLYFITSLIAVLGVCWIHPRLVAIALDKNIVDNPNARKLQRKPVPVLGGIAVFFGTVIGLGCAGIACDCSDLFIVVVAMMIMLYTGTLDDILDLSPALRFLVEIGTVLLLVFVGGYVLDDFHGLWGLGQIPRGVAIPLTVFAAVGIINAINLIDGVDGLSSGYCIMASIQFGVMFWLADDPVMAILAAVSAGSLIPFFFHNVFGKTSKMFIGDGGTLVMGIIMSVFVMRLLQHDAQYMMHAQENLGLVAFTLAVLSVPVFDTLRVMTARILKGKSPFHPDKTHLHHMFIRLGCSHAATTLAILLLNLFVVLCGWVCYKAGCSIDTQLYIILVLGLLITFGLYNFMERQIRRKTRFLRLLHRIGYRTHLNRTGIFFWLQKKMDRI</sequence>
<keyword evidence="6 7" id="KW-0472">Membrane</keyword>
<feature type="transmembrane region" description="Helical" evidence="7">
    <location>
        <begin position="6"/>
        <end position="26"/>
    </location>
</feature>
<gene>
    <name evidence="8" type="ORF">LEA_10404</name>
</gene>
<dbReference type="PANTHER" id="PTHR22926">
    <property type="entry name" value="PHOSPHO-N-ACETYLMURAMOYL-PENTAPEPTIDE-TRANSFERASE"/>
    <property type="match status" value="1"/>
</dbReference>
<feature type="transmembrane region" description="Helical" evidence="7">
    <location>
        <begin position="244"/>
        <end position="266"/>
    </location>
</feature>
<feature type="transmembrane region" description="Helical" evidence="7">
    <location>
        <begin position="72"/>
        <end position="88"/>
    </location>
</feature>
<feature type="transmembrane region" description="Helical" evidence="7">
    <location>
        <begin position="210"/>
        <end position="232"/>
    </location>
</feature>
<dbReference type="GO" id="GO:0009103">
    <property type="term" value="P:lipopolysaccharide biosynthetic process"/>
    <property type="evidence" value="ECO:0007669"/>
    <property type="project" value="TreeGrafter"/>
</dbReference>
<feature type="transmembrane region" description="Helical" evidence="7">
    <location>
        <begin position="287"/>
        <end position="320"/>
    </location>
</feature>
<evidence type="ECO:0000256" key="1">
    <source>
        <dbReference type="ARBA" id="ARBA00004651"/>
    </source>
</evidence>
<dbReference type="GO" id="GO:0005886">
    <property type="term" value="C:plasma membrane"/>
    <property type="evidence" value="ECO:0007669"/>
    <property type="project" value="UniProtKB-SubCell"/>
</dbReference>
<protein>
    <submittedName>
        <fullName evidence="8">Undecaprenyl-phosphate N-acetylglucosaminyl 1-phosphate transferase</fullName>
    </submittedName>
</protein>
<organism evidence="8">
    <name type="scientific">human gut metagenome</name>
    <dbReference type="NCBI Taxonomy" id="408170"/>
    <lineage>
        <taxon>unclassified sequences</taxon>
        <taxon>metagenomes</taxon>
        <taxon>organismal metagenomes</taxon>
    </lineage>
</organism>
<evidence type="ECO:0000256" key="6">
    <source>
        <dbReference type="ARBA" id="ARBA00023136"/>
    </source>
</evidence>
<dbReference type="GO" id="GO:0071555">
    <property type="term" value="P:cell wall organization"/>
    <property type="evidence" value="ECO:0007669"/>
    <property type="project" value="TreeGrafter"/>
</dbReference>
<feature type="transmembrane region" description="Helical" evidence="7">
    <location>
        <begin position="100"/>
        <end position="118"/>
    </location>
</feature>
<comment type="subcellular location">
    <subcellularLocation>
        <location evidence="1">Cell membrane</location>
        <topology evidence="1">Multi-pass membrane protein</topology>
    </subcellularLocation>
</comment>
<evidence type="ECO:0000256" key="7">
    <source>
        <dbReference type="SAM" id="Phobius"/>
    </source>
</evidence>
<feature type="transmembrane region" description="Helical" evidence="7">
    <location>
        <begin position="184"/>
        <end position="203"/>
    </location>
</feature>